<evidence type="ECO:0000313" key="1">
    <source>
        <dbReference type="EMBL" id="MDO9713583.1"/>
    </source>
</evidence>
<dbReference type="Proteomes" id="UP001243009">
    <property type="component" value="Unassembled WGS sequence"/>
</dbReference>
<dbReference type="RefSeq" id="WP_305108439.1">
    <property type="nucleotide sequence ID" value="NZ_JAUTWS010000103.1"/>
</dbReference>
<evidence type="ECO:0008006" key="3">
    <source>
        <dbReference type="Google" id="ProtNLM"/>
    </source>
</evidence>
<sequence>MLAGQFVAHVALVEGYRLAVVSNDSTWFWRLSRDDRTLASGTATSLYAAKAALERLLAQQLSTVCNNAPLVS</sequence>
<keyword evidence="2" id="KW-1185">Reference proteome</keyword>
<reference evidence="1 2" key="1">
    <citation type="submission" date="2023-08" db="EMBL/GenBank/DDBJ databases">
        <title>The draft genome sequence of Paracraurococcus sp. LOR1-02.</title>
        <authorList>
            <person name="Kingkaew E."/>
            <person name="Tanasupawat S."/>
        </authorList>
    </citation>
    <scope>NUCLEOTIDE SEQUENCE [LARGE SCALE GENOMIC DNA]</scope>
    <source>
        <strain evidence="1 2">LOR1-02</strain>
    </source>
</reference>
<organism evidence="1 2">
    <name type="scientific">Paracraurococcus lichenis</name>
    <dbReference type="NCBI Taxonomy" id="3064888"/>
    <lineage>
        <taxon>Bacteria</taxon>
        <taxon>Pseudomonadati</taxon>
        <taxon>Pseudomonadota</taxon>
        <taxon>Alphaproteobacteria</taxon>
        <taxon>Acetobacterales</taxon>
        <taxon>Roseomonadaceae</taxon>
        <taxon>Paracraurococcus</taxon>
    </lineage>
</organism>
<proteinExistence type="predicted"/>
<accession>A0ABT9EBL1</accession>
<evidence type="ECO:0000313" key="2">
    <source>
        <dbReference type="Proteomes" id="UP001243009"/>
    </source>
</evidence>
<gene>
    <name evidence="1" type="ORF">Q7A36_35015</name>
</gene>
<dbReference type="EMBL" id="JAUTWS010000103">
    <property type="protein sequence ID" value="MDO9713583.1"/>
    <property type="molecule type" value="Genomic_DNA"/>
</dbReference>
<comment type="caution">
    <text evidence="1">The sequence shown here is derived from an EMBL/GenBank/DDBJ whole genome shotgun (WGS) entry which is preliminary data.</text>
</comment>
<name>A0ABT9EBL1_9PROT</name>
<protein>
    <recommendedName>
        <fullName evidence="3">DUF1508 domain-containing protein</fullName>
    </recommendedName>
</protein>